<dbReference type="AlphaFoldDB" id="A0AA39LZS0"/>
<keyword evidence="3" id="KW-1185">Reference proteome</keyword>
<proteinExistence type="predicted"/>
<evidence type="ECO:0000256" key="1">
    <source>
        <dbReference type="SAM" id="MobiDB-lite"/>
    </source>
</evidence>
<name>A0AA39LZS0_9BILA</name>
<organism evidence="2 3">
    <name type="scientific">Steinernema hermaphroditum</name>
    <dbReference type="NCBI Taxonomy" id="289476"/>
    <lineage>
        <taxon>Eukaryota</taxon>
        <taxon>Metazoa</taxon>
        <taxon>Ecdysozoa</taxon>
        <taxon>Nematoda</taxon>
        <taxon>Chromadorea</taxon>
        <taxon>Rhabditida</taxon>
        <taxon>Tylenchina</taxon>
        <taxon>Panagrolaimomorpha</taxon>
        <taxon>Strongyloidoidea</taxon>
        <taxon>Steinernematidae</taxon>
        <taxon>Steinernema</taxon>
    </lineage>
</organism>
<protein>
    <submittedName>
        <fullName evidence="2">Uncharacterized protein</fullName>
    </submittedName>
</protein>
<dbReference type="EMBL" id="JAUCMV010000002">
    <property type="protein sequence ID" value="KAK0415562.1"/>
    <property type="molecule type" value="Genomic_DNA"/>
</dbReference>
<feature type="region of interest" description="Disordered" evidence="1">
    <location>
        <begin position="1"/>
        <end position="42"/>
    </location>
</feature>
<dbReference type="Proteomes" id="UP001175271">
    <property type="component" value="Unassembled WGS sequence"/>
</dbReference>
<comment type="caution">
    <text evidence="2">The sequence shown here is derived from an EMBL/GenBank/DDBJ whole genome shotgun (WGS) entry which is preliminary data.</text>
</comment>
<accession>A0AA39LZS0</accession>
<evidence type="ECO:0000313" key="2">
    <source>
        <dbReference type="EMBL" id="KAK0415562.1"/>
    </source>
</evidence>
<reference evidence="2" key="1">
    <citation type="submission" date="2023-06" db="EMBL/GenBank/DDBJ databases">
        <title>Genomic analysis of the entomopathogenic nematode Steinernema hermaphroditum.</title>
        <authorList>
            <person name="Schwarz E.M."/>
            <person name="Heppert J.K."/>
            <person name="Baniya A."/>
            <person name="Schwartz H.T."/>
            <person name="Tan C.-H."/>
            <person name="Antoshechkin I."/>
            <person name="Sternberg P.W."/>
            <person name="Goodrich-Blair H."/>
            <person name="Dillman A.R."/>
        </authorList>
    </citation>
    <scope>NUCLEOTIDE SEQUENCE</scope>
    <source>
        <strain evidence="2">PS9179</strain>
        <tissue evidence="2">Whole animal</tissue>
    </source>
</reference>
<sequence>MSQQGKKRKAESESSNSNKGKRISVGSVEDEHVVSTSSTSTPSIDLTSLYASLTSFNAIVPQSTSNNGTFLVIDSVLFNPGDKANFYKQLLEVILLDGSKNVLKFIAYQELAIKFNVLSQGMVIKMHNFGCHDDNFVKYVGSPFPYTLMSNAHTEIHVDQGLSEKWQKFFSETLKDSVSSDVIKEYHGFVLNLMAIKLTFPKPVKIRGVDGFLATVSCLTNDSKSVDFAYFNEHIAQLPLLVQHQKYVICHSHIKEQSGDKKQYADFDMAVGPKLLFTPLDSSAEIDHYTFEQLKEMPILPNLIKTELFLLATPKHTASSDMFHNYTVIATDSSGSGANAITVVLSLVTTQSDLKLKIGYCLKGIFEVYLDAHPPNVNVLDVSNKEKTKHQKKQSYESNMNVIVNAHIVKGKESMRHLNNKNSDENTNAKECELDVSANYYRDLISAKRTLKKHERVIVCLRKDFANDTVHEITKDWKLEVPAARTASAKARCLKEAQKRKRPKKDLLEGIRQSTRLGAVIRSKASKKAEKKASETVKKIEPLKSLEEEHCVVALLGTTRSLKGIEEENLLGYSSMGYENSKRTKNRLKRFISVLRRFYKHSKKKLSWRLFTILRSF</sequence>
<gene>
    <name evidence="2" type="ORF">QR680_012002</name>
</gene>
<evidence type="ECO:0000313" key="3">
    <source>
        <dbReference type="Proteomes" id="UP001175271"/>
    </source>
</evidence>